<dbReference type="Pfam" id="PF05958">
    <property type="entry name" value="tRNA_U5-meth_tr"/>
    <property type="match status" value="1"/>
</dbReference>
<dbReference type="GO" id="GO:0051539">
    <property type="term" value="F:4 iron, 4 sulfur cluster binding"/>
    <property type="evidence" value="ECO:0007669"/>
    <property type="project" value="UniProtKB-KW"/>
</dbReference>
<evidence type="ECO:0000256" key="1">
    <source>
        <dbReference type="ARBA" id="ARBA00022485"/>
    </source>
</evidence>
<sequence length="425" mass="47009">MIKTIKIDNLTYGGDGIGRLDGKAVFVPYGAPGDTVEVKFVKEKKSFAIAELVKVTEPSPLRQEPACPVFGQCGGCNWQHVSYETQLKAKGELFTETLKRLADVEFPEPLKLVASPQILNYRNRVKIHKKGPKWGFFRAKSHKIVDIDNCPLLDPTINRVFAALKGFKLPEMVHTIDIALDEKTGSCVAAFYTKKNRDFDWQGLIDKVDGLKGIELWKKDPNKTRKSWITGLGDISISYTVEGATILYGATTFMQGNPGQNRNIVKEVLRLTGLDEVKDEKKSVVIADLFCGAGNLTLPMAMRAETVVGIDSDGEAIKLARKAARLLGLNSVKFRSEGTEKTKTLEKVSPAVVVLDPPRSGCPEAIEKIIKARPEKVIYISCAPPTLARDIKLLINEGYRPARASVLDLFPQTYHIESIVELIMP</sequence>
<dbReference type="GO" id="GO:0070041">
    <property type="term" value="F:rRNA (uridine-C5-)-methyltransferase activity"/>
    <property type="evidence" value="ECO:0007669"/>
    <property type="project" value="TreeGrafter"/>
</dbReference>
<dbReference type="Gene3D" id="3.40.50.150">
    <property type="entry name" value="Vaccinia Virus protein VP39"/>
    <property type="match status" value="1"/>
</dbReference>
<keyword evidence="1" id="KW-0408">Iron</keyword>
<dbReference type="SUPFAM" id="SSF50249">
    <property type="entry name" value="Nucleic acid-binding proteins"/>
    <property type="match status" value="1"/>
</dbReference>
<accession>A0A3B0V5G1</accession>
<dbReference type="InterPro" id="IPR012340">
    <property type="entry name" value="NA-bd_OB-fold"/>
</dbReference>
<keyword evidence="1" id="KW-0004">4Fe-4S</keyword>
<dbReference type="NCBIfam" id="TIGR00479">
    <property type="entry name" value="rumA"/>
    <property type="match status" value="1"/>
</dbReference>
<keyword evidence="3 6" id="KW-0808">Transferase</keyword>
<dbReference type="InterPro" id="IPR030390">
    <property type="entry name" value="MeTrfase_TrmA_AS"/>
</dbReference>
<organism evidence="6">
    <name type="scientific">hydrothermal vent metagenome</name>
    <dbReference type="NCBI Taxonomy" id="652676"/>
    <lineage>
        <taxon>unclassified sequences</taxon>
        <taxon>metagenomes</taxon>
        <taxon>ecological metagenomes</taxon>
    </lineage>
</organism>
<dbReference type="PANTHER" id="PTHR11061">
    <property type="entry name" value="RNA M5U METHYLTRANSFERASE"/>
    <property type="match status" value="1"/>
</dbReference>
<dbReference type="CDD" id="cd02440">
    <property type="entry name" value="AdoMet_MTases"/>
    <property type="match status" value="1"/>
</dbReference>
<dbReference type="Pfam" id="PF01938">
    <property type="entry name" value="TRAM"/>
    <property type="match status" value="1"/>
</dbReference>
<evidence type="ECO:0000259" key="5">
    <source>
        <dbReference type="PROSITE" id="PS50926"/>
    </source>
</evidence>
<dbReference type="PROSITE" id="PS01231">
    <property type="entry name" value="TRMA_2"/>
    <property type="match status" value="1"/>
</dbReference>
<keyword evidence="2 6" id="KW-0489">Methyltransferase</keyword>
<dbReference type="SUPFAM" id="SSF53335">
    <property type="entry name" value="S-adenosyl-L-methionine-dependent methyltransferases"/>
    <property type="match status" value="1"/>
</dbReference>
<evidence type="ECO:0000313" key="6">
    <source>
        <dbReference type="EMBL" id="VAW36130.1"/>
    </source>
</evidence>
<dbReference type="Gene3D" id="2.40.50.140">
    <property type="entry name" value="Nucleic acid-binding proteins"/>
    <property type="match status" value="1"/>
</dbReference>
<evidence type="ECO:0000256" key="4">
    <source>
        <dbReference type="ARBA" id="ARBA00022691"/>
    </source>
</evidence>
<dbReference type="AlphaFoldDB" id="A0A3B0V5G1"/>
<keyword evidence="1" id="KW-0411">Iron-sulfur</keyword>
<reference evidence="6" key="1">
    <citation type="submission" date="2018-06" db="EMBL/GenBank/DDBJ databases">
        <authorList>
            <person name="Zhirakovskaya E."/>
        </authorList>
    </citation>
    <scope>NUCLEOTIDE SEQUENCE</scope>
</reference>
<evidence type="ECO:0000256" key="3">
    <source>
        <dbReference type="ARBA" id="ARBA00022679"/>
    </source>
</evidence>
<dbReference type="EMBL" id="UOEZ01000037">
    <property type="protein sequence ID" value="VAW36130.1"/>
    <property type="molecule type" value="Genomic_DNA"/>
</dbReference>
<dbReference type="InterPro" id="IPR010280">
    <property type="entry name" value="U5_MeTrfase_fam"/>
</dbReference>
<dbReference type="InterPro" id="IPR002792">
    <property type="entry name" value="TRAM_dom"/>
</dbReference>
<keyword evidence="4" id="KW-0949">S-adenosyl-L-methionine</keyword>
<dbReference type="GO" id="GO:0070475">
    <property type="term" value="P:rRNA base methylation"/>
    <property type="evidence" value="ECO:0007669"/>
    <property type="project" value="TreeGrafter"/>
</dbReference>
<keyword evidence="1" id="KW-0479">Metal-binding</keyword>
<evidence type="ECO:0000256" key="2">
    <source>
        <dbReference type="ARBA" id="ARBA00022603"/>
    </source>
</evidence>
<feature type="domain" description="TRAM" evidence="5">
    <location>
        <begin position="1"/>
        <end position="54"/>
    </location>
</feature>
<dbReference type="Gene3D" id="2.40.50.1070">
    <property type="match status" value="1"/>
</dbReference>
<dbReference type="InterPro" id="IPR030391">
    <property type="entry name" value="MeTrfase_TrmA_CS"/>
</dbReference>
<protein>
    <submittedName>
        <fullName evidence="6">RNA methyltransferase, TrmA family</fullName>
    </submittedName>
</protein>
<dbReference type="PROSITE" id="PS51687">
    <property type="entry name" value="SAM_MT_RNA_M5U"/>
    <property type="match status" value="1"/>
</dbReference>
<dbReference type="PROSITE" id="PS50926">
    <property type="entry name" value="TRAM"/>
    <property type="match status" value="1"/>
</dbReference>
<dbReference type="PANTHER" id="PTHR11061:SF49">
    <property type="entry name" value="23S RRNA (URACIL(1939)-C(5))-METHYLTRANSFERASE RLMD"/>
    <property type="match status" value="1"/>
</dbReference>
<dbReference type="FunFam" id="2.40.50.140:FF:000097">
    <property type="entry name" value="23S rRNA (uracil(1939)-C(5))-methyltransferase RlmD"/>
    <property type="match status" value="1"/>
</dbReference>
<proteinExistence type="predicted"/>
<gene>
    <name evidence="6" type="ORF">MNBD_DELTA02-1087</name>
</gene>
<dbReference type="InterPro" id="IPR029063">
    <property type="entry name" value="SAM-dependent_MTases_sf"/>
</dbReference>
<name>A0A3B0V5G1_9ZZZZ</name>
<dbReference type="PROSITE" id="PS01230">
    <property type="entry name" value="TRMA_1"/>
    <property type="match status" value="1"/>
</dbReference>